<keyword evidence="3" id="KW-1185">Reference proteome</keyword>
<evidence type="ECO:0000256" key="1">
    <source>
        <dbReference type="SAM" id="MobiDB-lite"/>
    </source>
</evidence>
<dbReference type="Proteomes" id="UP000790347">
    <property type="component" value="Unassembled WGS sequence"/>
</dbReference>
<gene>
    <name evidence="2" type="ORF">DERF_014755</name>
</gene>
<sequence>MDDSFTNIDNHNEIDDNDNDEIEIGRNEPLDHQLVYYSDYGDYKFYFNHPDVSINLSPTLTTPLNGQNQMIDDDDHDVRLQQKFQSIRQQQQQRKQQPLPSSYITPKKPVIQNDLFLMKKQIKTTTVTINKYHQTDYNYNHIIVDDDDDDDDDNRTLNLMINNKTKIRFSRIDGKEKKISSTTSSLVNIEKDHHYDDDDYDENYDDNSIGVSSQSFSSLSDYLQNLSTKQKRKKSTSSSSSSIKEQEMSATNVNDENQ</sequence>
<evidence type="ECO:0000313" key="2">
    <source>
        <dbReference type="EMBL" id="KAH9494037.1"/>
    </source>
</evidence>
<name>A0A922L1L0_DERFA</name>
<proteinExistence type="predicted"/>
<organism evidence="2 3">
    <name type="scientific">Dermatophagoides farinae</name>
    <name type="common">American house dust mite</name>
    <dbReference type="NCBI Taxonomy" id="6954"/>
    <lineage>
        <taxon>Eukaryota</taxon>
        <taxon>Metazoa</taxon>
        <taxon>Ecdysozoa</taxon>
        <taxon>Arthropoda</taxon>
        <taxon>Chelicerata</taxon>
        <taxon>Arachnida</taxon>
        <taxon>Acari</taxon>
        <taxon>Acariformes</taxon>
        <taxon>Sarcoptiformes</taxon>
        <taxon>Astigmata</taxon>
        <taxon>Psoroptidia</taxon>
        <taxon>Analgoidea</taxon>
        <taxon>Pyroglyphidae</taxon>
        <taxon>Dermatophagoidinae</taxon>
        <taxon>Dermatophagoides</taxon>
    </lineage>
</organism>
<evidence type="ECO:0000313" key="3">
    <source>
        <dbReference type="Proteomes" id="UP000790347"/>
    </source>
</evidence>
<reference evidence="2" key="1">
    <citation type="submission" date="2013-05" db="EMBL/GenBank/DDBJ databases">
        <authorList>
            <person name="Yim A.K.Y."/>
            <person name="Chan T.F."/>
            <person name="Ji K.M."/>
            <person name="Liu X.Y."/>
            <person name="Zhou J.W."/>
            <person name="Li R.Q."/>
            <person name="Yang K.Y."/>
            <person name="Li J."/>
            <person name="Li M."/>
            <person name="Law P.T.W."/>
            <person name="Wu Y.L."/>
            <person name="Cai Z.L."/>
            <person name="Qin H."/>
            <person name="Bao Y."/>
            <person name="Leung R.K.K."/>
            <person name="Ng P.K.S."/>
            <person name="Zou J."/>
            <person name="Zhong X.J."/>
            <person name="Ran P.X."/>
            <person name="Zhong N.S."/>
            <person name="Liu Z.G."/>
            <person name="Tsui S.K.W."/>
        </authorList>
    </citation>
    <scope>NUCLEOTIDE SEQUENCE</scope>
    <source>
        <strain evidence="2">Derf</strain>
        <tissue evidence="2">Whole organism</tissue>
    </source>
</reference>
<feature type="compositionally biased region" description="Polar residues" evidence="1">
    <location>
        <begin position="248"/>
        <end position="258"/>
    </location>
</feature>
<protein>
    <submittedName>
        <fullName evidence="2">Uncharacterized protein</fullName>
    </submittedName>
</protein>
<dbReference type="EMBL" id="ASGP02000008">
    <property type="protein sequence ID" value="KAH9494037.1"/>
    <property type="molecule type" value="Genomic_DNA"/>
</dbReference>
<dbReference type="AlphaFoldDB" id="A0A922L1L0"/>
<comment type="caution">
    <text evidence="2">The sequence shown here is derived from an EMBL/GenBank/DDBJ whole genome shotgun (WGS) entry which is preliminary data.</text>
</comment>
<feature type="region of interest" description="Disordered" evidence="1">
    <location>
        <begin position="1"/>
        <end position="24"/>
    </location>
</feature>
<feature type="region of interest" description="Disordered" evidence="1">
    <location>
        <begin position="226"/>
        <end position="258"/>
    </location>
</feature>
<reference evidence="2" key="2">
    <citation type="journal article" date="2022" name="Res Sq">
        <title>Comparative Genomics Reveals Insights into the Divergent Evolution of Astigmatic Mites and Household Pest Adaptations.</title>
        <authorList>
            <person name="Xiong Q."/>
            <person name="Wan A.T.-Y."/>
            <person name="Liu X.-Y."/>
            <person name="Fung C.S.-H."/>
            <person name="Xiao X."/>
            <person name="Malainual N."/>
            <person name="Hou J."/>
            <person name="Wang L."/>
            <person name="Wang M."/>
            <person name="Yang K."/>
            <person name="Cui Y."/>
            <person name="Leung E."/>
            <person name="Nong W."/>
            <person name="Shin S.-K."/>
            <person name="Au S."/>
            <person name="Jeong K.Y."/>
            <person name="Chew F.T."/>
            <person name="Hui J."/>
            <person name="Leung T.F."/>
            <person name="Tungtrongchitr A."/>
            <person name="Zhong N."/>
            <person name="Liu Z."/>
            <person name="Tsui S."/>
        </authorList>
    </citation>
    <scope>NUCLEOTIDE SEQUENCE</scope>
    <source>
        <strain evidence="2">Derf</strain>
        <tissue evidence="2">Whole organism</tissue>
    </source>
</reference>
<accession>A0A922L1L0</accession>